<dbReference type="Pfam" id="PF00046">
    <property type="entry name" value="Homeodomain"/>
    <property type="match status" value="2"/>
</dbReference>
<dbReference type="GO" id="GO:0005634">
    <property type="term" value="C:nucleus"/>
    <property type="evidence" value="ECO:0007669"/>
    <property type="project" value="UniProtKB-SubCell"/>
</dbReference>
<dbReference type="SMART" id="SM00389">
    <property type="entry name" value="HOX"/>
    <property type="match status" value="2"/>
</dbReference>
<evidence type="ECO:0000256" key="4">
    <source>
        <dbReference type="ARBA" id="ARBA00023242"/>
    </source>
</evidence>
<dbReference type="InterPro" id="IPR001356">
    <property type="entry name" value="HD"/>
</dbReference>
<dbReference type="OrthoDB" id="6159439at2759"/>
<dbReference type="SUPFAM" id="SSF46689">
    <property type="entry name" value="Homeodomain-like"/>
    <property type="match status" value="2"/>
</dbReference>
<dbReference type="PROSITE" id="PS50071">
    <property type="entry name" value="HOMEOBOX_2"/>
    <property type="match status" value="2"/>
</dbReference>
<keyword evidence="10" id="KW-1185">Reference proteome</keyword>
<evidence type="ECO:0000256" key="2">
    <source>
        <dbReference type="ARBA" id="ARBA00023125"/>
    </source>
</evidence>
<dbReference type="EMBL" id="QEAP01000063">
    <property type="protein sequence ID" value="TPX75925.1"/>
    <property type="molecule type" value="Genomic_DNA"/>
</dbReference>
<dbReference type="GO" id="GO:0030154">
    <property type="term" value="P:cell differentiation"/>
    <property type="evidence" value="ECO:0007669"/>
    <property type="project" value="TreeGrafter"/>
</dbReference>
<dbReference type="InterPro" id="IPR009057">
    <property type="entry name" value="Homeodomain-like_sf"/>
</dbReference>
<feature type="DNA-binding region" description="Homeobox" evidence="5">
    <location>
        <begin position="187"/>
        <end position="246"/>
    </location>
</feature>
<dbReference type="CDD" id="cd00086">
    <property type="entry name" value="homeodomain"/>
    <property type="match status" value="2"/>
</dbReference>
<keyword evidence="4 5" id="KW-0539">Nucleus</keyword>
<dbReference type="GO" id="GO:0000978">
    <property type="term" value="F:RNA polymerase II cis-regulatory region sequence-specific DNA binding"/>
    <property type="evidence" value="ECO:0007669"/>
    <property type="project" value="TreeGrafter"/>
</dbReference>
<feature type="DNA-binding region" description="Homeobox" evidence="5">
    <location>
        <begin position="525"/>
        <end position="584"/>
    </location>
</feature>
<feature type="region of interest" description="Disordered" evidence="7">
    <location>
        <begin position="484"/>
        <end position="513"/>
    </location>
</feature>
<evidence type="ECO:0000259" key="8">
    <source>
        <dbReference type="PROSITE" id="PS50071"/>
    </source>
</evidence>
<accession>A0A507FJW4</accession>
<dbReference type="InterPro" id="IPR017970">
    <property type="entry name" value="Homeobox_CS"/>
</dbReference>
<evidence type="ECO:0000313" key="10">
    <source>
        <dbReference type="Proteomes" id="UP000320333"/>
    </source>
</evidence>
<dbReference type="Proteomes" id="UP000320333">
    <property type="component" value="Unassembled WGS sequence"/>
</dbReference>
<keyword evidence="3 5" id="KW-0371">Homeobox</keyword>
<protein>
    <recommendedName>
        <fullName evidence="8">Homeobox domain-containing protein</fullName>
    </recommendedName>
</protein>
<reference evidence="9 10" key="1">
    <citation type="journal article" date="2019" name="Sci. Rep.">
        <title>Comparative genomics of chytrid fungi reveal insights into the obligate biotrophic and pathogenic lifestyle of Synchytrium endobioticum.</title>
        <authorList>
            <person name="van de Vossenberg B.T.L.H."/>
            <person name="Warris S."/>
            <person name="Nguyen H.D.T."/>
            <person name="van Gent-Pelzer M.P.E."/>
            <person name="Joly D.L."/>
            <person name="van de Geest H.C."/>
            <person name="Bonants P.J.M."/>
            <person name="Smith D.S."/>
            <person name="Levesque C.A."/>
            <person name="van der Lee T.A.J."/>
        </authorList>
    </citation>
    <scope>NUCLEOTIDE SEQUENCE [LARGE SCALE GENOMIC DNA]</scope>
    <source>
        <strain evidence="9 10">CBS 675.73</strain>
    </source>
</reference>
<evidence type="ECO:0000313" key="9">
    <source>
        <dbReference type="EMBL" id="TPX75925.1"/>
    </source>
</evidence>
<organism evidence="9 10">
    <name type="scientific">Chytriomyces confervae</name>
    <dbReference type="NCBI Taxonomy" id="246404"/>
    <lineage>
        <taxon>Eukaryota</taxon>
        <taxon>Fungi</taxon>
        <taxon>Fungi incertae sedis</taxon>
        <taxon>Chytridiomycota</taxon>
        <taxon>Chytridiomycota incertae sedis</taxon>
        <taxon>Chytridiomycetes</taxon>
        <taxon>Chytridiales</taxon>
        <taxon>Chytriomycetaceae</taxon>
        <taxon>Chytriomyces</taxon>
    </lineage>
</organism>
<evidence type="ECO:0000256" key="7">
    <source>
        <dbReference type="SAM" id="MobiDB-lite"/>
    </source>
</evidence>
<dbReference type="InterPro" id="IPR051000">
    <property type="entry name" value="Homeobox_DNA-bind_prot"/>
</dbReference>
<dbReference type="GO" id="GO:0000981">
    <property type="term" value="F:DNA-binding transcription factor activity, RNA polymerase II-specific"/>
    <property type="evidence" value="ECO:0007669"/>
    <property type="project" value="InterPro"/>
</dbReference>
<feature type="domain" description="Homeobox" evidence="8">
    <location>
        <begin position="185"/>
        <end position="245"/>
    </location>
</feature>
<dbReference type="STRING" id="246404.A0A507FJW4"/>
<dbReference type="Gene3D" id="1.10.10.60">
    <property type="entry name" value="Homeodomain-like"/>
    <property type="match status" value="2"/>
</dbReference>
<feature type="compositionally biased region" description="Low complexity" evidence="7">
    <location>
        <begin position="492"/>
        <end position="511"/>
    </location>
</feature>
<dbReference type="PANTHER" id="PTHR24324:SF5">
    <property type="entry name" value="HEMATOPOIETICALLY-EXPRESSED HOMEOBOX PROTEIN HHEX"/>
    <property type="match status" value="1"/>
</dbReference>
<proteinExistence type="predicted"/>
<dbReference type="AlphaFoldDB" id="A0A507FJW4"/>
<evidence type="ECO:0000256" key="6">
    <source>
        <dbReference type="RuleBase" id="RU000682"/>
    </source>
</evidence>
<evidence type="ECO:0000256" key="3">
    <source>
        <dbReference type="ARBA" id="ARBA00023155"/>
    </source>
</evidence>
<evidence type="ECO:0000256" key="5">
    <source>
        <dbReference type="PROSITE-ProRule" id="PRU00108"/>
    </source>
</evidence>
<comment type="caution">
    <text evidence="9">The sequence shown here is derived from an EMBL/GenBank/DDBJ whole genome shotgun (WGS) entry which is preliminary data.</text>
</comment>
<dbReference type="PANTHER" id="PTHR24324">
    <property type="entry name" value="HOMEOBOX PROTEIN HHEX"/>
    <property type="match status" value="1"/>
</dbReference>
<name>A0A507FJW4_9FUNG</name>
<sequence>MTNSRLEPSADYLILAALLQDTDFIRPFPVHKKQNQQPNHISVPQYRQSVDAYLPQSQAVLNNGSSRRYSHSPSFTPYHVSQSPHSNLRRQSAPELGGTISTYIDSAPSTPFLSPLPETRLNAVYPVKPETADSVTASRPTTPTLAATFVASAPDLNEPGASALTKHPAAFDTAEFNARTQIFQSTGKRAKFRPTDIESACLADVFVLNAFPSLSLRHAIAHKLGCEPKQVQFWFQNRRAGMKAAGVHVLRPQVQKDERYSCYYYYNYYNSTTSPIFIPDRSMQLLQFPANAYSTQQRRFSVPAATSPTSLFFEQLTENSSAGPAGMAAPRMPMNLSIPSMSHLTASGRRMSLPVSSLNFMPTAPSTTTTSTTVSPTKLAQSFTFDMAPVSLSPTKLADSFNANLREMMASYNSIMFPETSEDASAAQPNRAAEYNLSTSSLDTATTLHNEYSFPSHTSIIPDMTRPGSTSPEQAMHGMPMYQIPLQPQDLSPNGPTTPPSCTTSPSPQSSQKRLQEFIDPNNIKKNNRFKAKDNDLKCLMAVFEKNPFPSTALRLSLAKKLNLEAKQVQFWFQNRRATLKMNGIHVVKPKQGAASGKPGLVPLSQNGYFYAEEPGTSMNVALNEDGAQFVASL</sequence>
<dbReference type="PROSITE" id="PS00027">
    <property type="entry name" value="HOMEOBOX_1"/>
    <property type="match status" value="1"/>
</dbReference>
<feature type="domain" description="Homeobox" evidence="8">
    <location>
        <begin position="523"/>
        <end position="583"/>
    </location>
</feature>
<keyword evidence="2 5" id="KW-0238">DNA-binding</keyword>
<comment type="subcellular location">
    <subcellularLocation>
        <location evidence="1 5 6">Nucleus</location>
    </subcellularLocation>
</comment>
<gene>
    <name evidence="9" type="ORF">CcCBS67573_g02786</name>
</gene>
<evidence type="ECO:0000256" key="1">
    <source>
        <dbReference type="ARBA" id="ARBA00004123"/>
    </source>
</evidence>